<feature type="compositionally biased region" description="Basic and acidic residues" evidence="1">
    <location>
        <begin position="136"/>
        <end position="147"/>
    </location>
</feature>
<comment type="caution">
    <text evidence="2">The sequence shown here is derived from an EMBL/GenBank/DDBJ whole genome shotgun (WGS) entry which is preliminary data.</text>
</comment>
<proteinExistence type="predicted"/>
<dbReference type="AlphaFoldDB" id="A0AAE1J4I1"/>
<evidence type="ECO:0000256" key="1">
    <source>
        <dbReference type="SAM" id="MobiDB-lite"/>
    </source>
</evidence>
<dbReference type="EMBL" id="JAWXYG010000009">
    <property type="protein sequence ID" value="KAK4262788.1"/>
    <property type="molecule type" value="Genomic_DNA"/>
</dbReference>
<gene>
    <name evidence="2" type="ORF">QN277_028298</name>
</gene>
<reference evidence="2" key="1">
    <citation type="submission" date="2023-10" db="EMBL/GenBank/DDBJ databases">
        <title>Chromosome-level genome of the transformable northern wattle, Acacia crassicarpa.</title>
        <authorList>
            <person name="Massaro I."/>
            <person name="Sinha N.R."/>
            <person name="Poethig S."/>
            <person name="Leichty A.R."/>
        </authorList>
    </citation>
    <scope>NUCLEOTIDE SEQUENCE</scope>
    <source>
        <strain evidence="2">Acra3RX</strain>
        <tissue evidence="2">Leaf</tissue>
    </source>
</reference>
<feature type="region of interest" description="Disordered" evidence="1">
    <location>
        <begin position="124"/>
        <end position="167"/>
    </location>
</feature>
<evidence type="ECO:0000313" key="3">
    <source>
        <dbReference type="Proteomes" id="UP001293593"/>
    </source>
</evidence>
<protein>
    <submittedName>
        <fullName evidence="2">Uncharacterized protein</fullName>
    </submittedName>
</protein>
<name>A0AAE1J4I1_9FABA</name>
<sequence length="167" mass="18836">MRIFIRISIKFRNARSSPEPIIKGSLHIVRYKRRSTQRTSSLIVTHPTVQTPPVINVPTVGEPSDLVVGLELVETDGAAIRRVHQVAELGDWKDFSDEHGRHRVEFGYRVGPNNVRLQKIVDTQTAKDNGDELSDETEKRKDVKEYLGEDEVGVTHRKSHYGGARSG</sequence>
<keyword evidence="3" id="KW-1185">Reference proteome</keyword>
<accession>A0AAE1J4I1</accession>
<dbReference type="Proteomes" id="UP001293593">
    <property type="component" value="Unassembled WGS sequence"/>
</dbReference>
<organism evidence="2 3">
    <name type="scientific">Acacia crassicarpa</name>
    <name type="common">northern wattle</name>
    <dbReference type="NCBI Taxonomy" id="499986"/>
    <lineage>
        <taxon>Eukaryota</taxon>
        <taxon>Viridiplantae</taxon>
        <taxon>Streptophyta</taxon>
        <taxon>Embryophyta</taxon>
        <taxon>Tracheophyta</taxon>
        <taxon>Spermatophyta</taxon>
        <taxon>Magnoliopsida</taxon>
        <taxon>eudicotyledons</taxon>
        <taxon>Gunneridae</taxon>
        <taxon>Pentapetalae</taxon>
        <taxon>rosids</taxon>
        <taxon>fabids</taxon>
        <taxon>Fabales</taxon>
        <taxon>Fabaceae</taxon>
        <taxon>Caesalpinioideae</taxon>
        <taxon>mimosoid clade</taxon>
        <taxon>Acacieae</taxon>
        <taxon>Acacia</taxon>
    </lineage>
</organism>
<evidence type="ECO:0000313" key="2">
    <source>
        <dbReference type="EMBL" id="KAK4262788.1"/>
    </source>
</evidence>